<dbReference type="PANTHER" id="PTHR10642">
    <property type="entry name" value="RIBONUCLEASE H1"/>
    <property type="match status" value="1"/>
</dbReference>
<dbReference type="GO" id="GO:0043137">
    <property type="term" value="P:DNA replication, removal of RNA primer"/>
    <property type="evidence" value="ECO:0007669"/>
    <property type="project" value="TreeGrafter"/>
</dbReference>
<evidence type="ECO:0000256" key="5">
    <source>
        <dbReference type="ARBA" id="ARBA00012180"/>
    </source>
</evidence>
<keyword evidence="8" id="KW-0255">Endonuclease</keyword>
<reference evidence="12" key="1">
    <citation type="journal article" date="2021" name="PeerJ">
        <title>Extensive microbial diversity within the chicken gut microbiome revealed by metagenomics and culture.</title>
        <authorList>
            <person name="Gilroy R."/>
            <person name="Ravi A."/>
            <person name="Getino M."/>
            <person name="Pursley I."/>
            <person name="Horton D.L."/>
            <person name="Alikhan N.F."/>
            <person name="Baker D."/>
            <person name="Gharbi K."/>
            <person name="Hall N."/>
            <person name="Watson M."/>
            <person name="Adriaenssens E.M."/>
            <person name="Foster-Nyarko E."/>
            <person name="Jarju S."/>
            <person name="Secka A."/>
            <person name="Antonio M."/>
            <person name="Oren A."/>
            <person name="Chaudhuri R.R."/>
            <person name="La Ragione R."/>
            <person name="Hildebrand F."/>
            <person name="Pallen M.J."/>
        </authorList>
    </citation>
    <scope>NUCLEOTIDE SEQUENCE</scope>
    <source>
        <strain evidence="12">23274</strain>
    </source>
</reference>
<evidence type="ECO:0000256" key="1">
    <source>
        <dbReference type="ARBA" id="ARBA00000077"/>
    </source>
</evidence>
<dbReference type="InterPro" id="IPR002156">
    <property type="entry name" value="RNaseH_domain"/>
</dbReference>
<dbReference type="InterPro" id="IPR036397">
    <property type="entry name" value="RNaseH_sf"/>
</dbReference>
<dbReference type="CDD" id="cd09278">
    <property type="entry name" value="RNase_HI_prokaryote_like"/>
    <property type="match status" value="1"/>
</dbReference>
<evidence type="ECO:0000313" key="13">
    <source>
        <dbReference type="Proteomes" id="UP000824202"/>
    </source>
</evidence>
<comment type="similarity">
    <text evidence="3">Belongs to the RNase H family.</text>
</comment>
<dbReference type="GO" id="GO:0004523">
    <property type="term" value="F:RNA-DNA hybrid ribonuclease activity"/>
    <property type="evidence" value="ECO:0007669"/>
    <property type="project" value="UniProtKB-EC"/>
</dbReference>
<keyword evidence="7" id="KW-0479">Metal-binding</keyword>
<keyword evidence="9 12" id="KW-0378">Hydrolase</keyword>
<dbReference type="EMBL" id="DXFT01000005">
    <property type="protein sequence ID" value="HIX02534.1"/>
    <property type="molecule type" value="Genomic_DNA"/>
</dbReference>
<evidence type="ECO:0000259" key="11">
    <source>
        <dbReference type="PROSITE" id="PS50879"/>
    </source>
</evidence>
<sequence>MAYQVIIYTDGAASGNPGPGGLGVVLKAGNLRKELSFGFRKTTNNRMELLAVILGLEALRFPGMEVTVYSDSRYVVDAVEKGWVFGWEKKRFKGKKNPDLWQRFLKIYRQHRVRFVWIKGHAANPENERCDQLAVAAYKQPNLLVDAVYEAEGGGNMKNLFTD</sequence>
<comment type="caution">
    <text evidence="12">The sequence shown here is derived from an EMBL/GenBank/DDBJ whole genome shotgun (WGS) entry which is preliminary data.</text>
</comment>
<gene>
    <name evidence="12" type="primary">rnhA</name>
    <name evidence="12" type="ORF">H9863_00240</name>
</gene>
<dbReference type="AlphaFoldDB" id="A0A9D1UYC3"/>
<protein>
    <recommendedName>
        <fullName evidence="5">ribonuclease H</fullName>
        <ecNumber evidence="5">3.1.26.4</ecNumber>
    </recommendedName>
</protein>
<reference evidence="12" key="2">
    <citation type="submission" date="2021-04" db="EMBL/GenBank/DDBJ databases">
        <authorList>
            <person name="Gilroy R."/>
        </authorList>
    </citation>
    <scope>NUCLEOTIDE SEQUENCE</scope>
    <source>
        <strain evidence="12">23274</strain>
    </source>
</reference>
<evidence type="ECO:0000256" key="4">
    <source>
        <dbReference type="ARBA" id="ARBA00011245"/>
    </source>
</evidence>
<evidence type="ECO:0000256" key="8">
    <source>
        <dbReference type="ARBA" id="ARBA00022759"/>
    </source>
</evidence>
<evidence type="ECO:0000256" key="9">
    <source>
        <dbReference type="ARBA" id="ARBA00022801"/>
    </source>
</evidence>
<evidence type="ECO:0000313" key="12">
    <source>
        <dbReference type="EMBL" id="HIX02534.1"/>
    </source>
</evidence>
<evidence type="ECO:0000256" key="10">
    <source>
        <dbReference type="ARBA" id="ARBA00022842"/>
    </source>
</evidence>
<comment type="catalytic activity">
    <reaction evidence="1">
        <text>Endonucleolytic cleavage to 5'-phosphomonoester.</text>
        <dbReference type="EC" id="3.1.26.4"/>
    </reaction>
</comment>
<dbReference type="InterPro" id="IPR022892">
    <property type="entry name" value="RNaseHI"/>
</dbReference>
<dbReference type="Pfam" id="PF00075">
    <property type="entry name" value="RNase_H"/>
    <property type="match status" value="1"/>
</dbReference>
<comment type="cofactor">
    <cofactor evidence="2">
        <name>Mg(2+)</name>
        <dbReference type="ChEBI" id="CHEBI:18420"/>
    </cofactor>
</comment>
<evidence type="ECO:0000256" key="7">
    <source>
        <dbReference type="ARBA" id="ARBA00022723"/>
    </source>
</evidence>
<dbReference type="GO" id="GO:0046872">
    <property type="term" value="F:metal ion binding"/>
    <property type="evidence" value="ECO:0007669"/>
    <property type="project" value="UniProtKB-KW"/>
</dbReference>
<dbReference type="SUPFAM" id="SSF53098">
    <property type="entry name" value="Ribonuclease H-like"/>
    <property type="match status" value="1"/>
</dbReference>
<evidence type="ECO:0000256" key="3">
    <source>
        <dbReference type="ARBA" id="ARBA00005300"/>
    </source>
</evidence>
<dbReference type="Proteomes" id="UP000824202">
    <property type="component" value="Unassembled WGS sequence"/>
</dbReference>
<dbReference type="GO" id="GO:0003676">
    <property type="term" value="F:nucleic acid binding"/>
    <property type="evidence" value="ECO:0007669"/>
    <property type="project" value="InterPro"/>
</dbReference>
<evidence type="ECO:0000256" key="6">
    <source>
        <dbReference type="ARBA" id="ARBA00022722"/>
    </source>
</evidence>
<proteinExistence type="inferred from homology"/>
<keyword evidence="6" id="KW-0540">Nuclease</keyword>
<dbReference type="PROSITE" id="PS50879">
    <property type="entry name" value="RNASE_H_1"/>
    <property type="match status" value="1"/>
</dbReference>
<dbReference type="NCBIfam" id="NF001236">
    <property type="entry name" value="PRK00203.1"/>
    <property type="match status" value="1"/>
</dbReference>
<name>A0A9D1UYC3_9BACT</name>
<dbReference type="InterPro" id="IPR012337">
    <property type="entry name" value="RNaseH-like_sf"/>
</dbReference>
<evidence type="ECO:0000256" key="2">
    <source>
        <dbReference type="ARBA" id="ARBA00001946"/>
    </source>
</evidence>
<keyword evidence="10" id="KW-0460">Magnesium</keyword>
<dbReference type="PANTHER" id="PTHR10642:SF26">
    <property type="entry name" value="RIBONUCLEASE H1"/>
    <property type="match status" value="1"/>
</dbReference>
<dbReference type="InterPro" id="IPR050092">
    <property type="entry name" value="RNase_H"/>
</dbReference>
<accession>A0A9D1UYC3</accession>
<dbReference type="Gene3D" id="3.30.420.10">
    <property type="entry name" value="Ribonuclease H-like superfamily/Ribonuclease H"/>
    <property type="match status" value="1"/>
</dbReference>
<feature type="domain" description="RNase H type-1" evidence="11">
    <location>
        <begin position="1"/>
        <end position="139"/>
    </location>
</feature>
<dbReference type="EC" id="3.1.26.4" evidence="5"/>
<comment type="subunit">
    <text evidence="4">Monomer.</text>
</comment>
<organism evidence="12 13">
    <name type="scientific">Candidatus Odoribacter faecigallinarum</name>
    <dbReference type="NCBI Taxonomy" id="2838706"/>
    <lineage>
        <taxon>Bacteria</taxon>
        <taxon>Pseudomonadati</taxon>
        <taxon>Bacteroidota</taxon>
        <taxon>Bacteroidia</taxon>
        <taxon>Bacteroidales</taxon>
        <taxon>Odoribacteraceae</taxon>
        <taxon>Odoribacter</taxon>
    </lineage>
</organism>